<proteinExistence type="inferred from homology"/>
<comment type="subunit">
    <text evidence="5">Monomer.</text>
</comment>
<dbReference type="InterPro" id="IPR018052">
    <property type="entry name" value="Ald1_epimerase_CS"/>
</dbReference>
<protein>
    <recommendedName>
        <fullName evidence="7 11">Aldose 1-epimerase</fullName>
        <ecNumber evidence="6 11">5.1.3.3</ecNumber>
    </recommendedName>
</protein>
<dbReference type="PANTHER" id="PTHR10091:SF0">
    <property type="entry name" value="GALACTOSE MUTAROTASE"/>
    <property type="match status" value="1"/>
</dbReference>
<evidence type="ECO:0000256" key="8">
    <source>
        <dbReference type="ARBA" id="ARBA00022837"/>
    </source>
</evidence>
<evidence type="ECO:0000256" key="2">
    <source>
        <dbReference type="ARBA" id="ARBA00001913"/>
    </source>
</evidence>
<dbReference type="InterPro" id="IPR014718">
    <property type="entry name" value="GH-type_carb-bd"/>
</dbReference>
<name>A0ABW3NUZ8_9FLAO</name>
<dbReference type="Pfam" id="PF01263">
    <property type="entry name" value="Aldose_epim"/>
    <property type="match status" value="1"/>
</dbReference>
<dbReference type="NCBIfam" id="NF008277">
    <property type="entry name" value="PRK11055.1"/>
    <property type="match status" value="1"/>
</dbReference>
<dbReference type="Gene3D" id="2.70.98.10">
    <property type="match status" value="1"/>
</dbReference>
<evidence type="ECO:0000256" key="4">
    <source>
        <dbReference type="ARBA" id="ARBA00006206"/>
    </source>
</evidence>
<dbReference type="InterPro" id="IPR047215">
    <property type="entry name" value="Galactose_mutarotase-like"/>
</dbReference>
<evidence type="ECO:0000256" key="10">
    <source>
        <dbReference type="ARBA" id="ARBA00023277"/>
    </source>
</evidence>
<keyword evidence="8" id="KW-0106">Calcium</keyword>
<dbReference type="GO" id="GO:0016853">
    <property type="term" value="F:isomerase activity"/>
    <property type="evidence" value="ECO:0007669"/>
    <property type="project" value="UniProtKB-KW"/>
</dbReference>
<dbReference type="PANTHER" id="PTHR10091">
    <property type="entry name" value="ALDOSE-1-EPIMERASE"/>
    <property type="match status" value="1"/>
</dbReference>
<dbReference type="InterPro" id="IPR008183">
    <property type="entry name" value="Aldose_1/G6P_1-epimerase"/>
</dbReference>
<organism evidence="12 13">
    <name type="scientific">Salegentibacter chungangensis</name>
    <dbReference type="NCBI Taxonomy" id="1335724"/>
    <lineage>
        <taxon>Bacteria</taxon>
        <taxon>Pseudomonadati</taxon>
        <taxon>Bacteroidota</taxon>
        <taxon>Flavobacteriia</taxon>
        <taxon>Flavobacteriales</taxon>
        <taxon>Flavobacteriaceae</taxon>
        <taxon>Salegentibacter</taxon>
    </lineage>
</organism>
<accession>A0ABW3NUZ8</accession>
<dbReference type="RefSeq" id="WP_380746343.1">
    <property type="nucleotide sequence ID" value="NZ_JBHTLI010000002.1"/>
</dbReference>
<evidence type="ECO:0000256" key="1">
    <source>
        <dbReference type="ARBA" id="ARBA00001614"/>
    </source>
</evidence>
<comment type="similarity">
    <text evidence="4 11">Belongs to the aldose epimerase family.</text>
</comment>
<evidence type="ECO:0000256" key="9">
    <source>
        <dbReference type="ARBA" id="ARBA00023235"/>
    </source>
</evidence>
<dbReference type="Proteomes" id="UP001597131">
    <property type="component" value="Unassembled WGS sequence"/>
</dbReference>
<gene>
    <name evidence="12" type="ORF">ACFQ3Q_11885</name>
</gene>
<evidence type="ECO:0000256" key="5">
    <source>
        <dbReference type="ARBA" id="ARBA00011245"/>
    </source>
</evidence>
<dbReference type="PIRSF" id="PIRSF005096">
    <property type="entry name" value="GALM"/>
    <property type="match status" value="1"/>
</dbReference>
<evidence type="ECO:0000313" key="13">
    <source>
        <dbReference type="Proteomes" id="UP001597131"/>
    </source>
</evidence>
<sequence length="328" mass="37002">MNPEDLKIIRLSNKNQTRLEILNYGAAILSFRIKDKTGQKVNLIVSPRSEEFLNSEYKEYNKCFGASVGRYAGRISNGSFVIDDEEYQLHQKHGVHLHGGDEGFQYKLWEVEEEASGPDPYVILTYFSKDGEEGYPGNLKAKVKYTLTENNELKIEYSATTDKKTIVNLTNHAYFNLNGSGSVSDHFLQINAKQILEVNEQSLPTGNLRKLKGLPKNFEESKLIGNRPLDDTFVLASAEGEVAAQLFAPLTGIKMKVQTNQPALVVYAPEELPEELEYQTEISNAYPSVCIEAQIFPDSPNFRNFPSSLLEPGENYYNKTTYTFSVKQ</sequence>
<evidence type="ECO:0000256" key="7">
    <source>
        <dbReference type="ARBA" id="ARBA00014165"/>
    </source>
</evidence>
<dbReference type="InterPro" id="IPR011013">
    <property type="entry name" value="Gal_mutarotase_sf_dom"/>
</dbReference>
<dbReference type="PROSITE" id="PS00545">
    <property type="entry name" value="ALDOSE_1_EPIMERASE"/>
    <property type="match status" value="1"/>
</dbReference>
<evidence type="ECO:0000256" key="11">
    <source>
        <dbReference type="PIRNR" id="PIRNR005096"/>
    </source>
</evidence>
<evidence type="ECO:0000256" key="3">
    <source>
        <dbReference type="ARBA" id="ARBA00005028"/>
    </source>
</evidence>
<reference evidence="13" key="1">
    <citation type="journal article" date="2019" name="Int. J. Syst. Evol. Microbiol.">
        <title>The Global Catalogue of Microorganisms (GCM) 10K type strain sequencing project: providing services to taxonomists for standard genome sequencing and annotation.</title>
        <authorList>
            <consortium name="The Broad Institute Genomics Platform"/>
            <consortium name="The Broad Institute Genome Sequencing Center for Infectious Disease"/>
            <person name="Wu L."/>
            <person name="Ma J."/>
        </authorList>
    </citation>
    <scope>NUCLEOTIDE SEQUENCE [LARGE SCALE GENOMIC DNA]</scope>
    <source>
        <strain evidence="13">CCUG 64793</strain>
    </source>
</reference>
<evidence type="ECO:0000256" key="6">
    <source>
        <dbReference type="ARBA" id="ARBA00013185"/>
    </source>
</evidence>
<dbReference type="InterPro" id="IPR015443">
    <property type="entry name" value="Aldose_1-epimerase"/>
</dbReference>
<dbReference type="CDD" id="cd09019">
    <property type="entry name" value="galactose_mutarotase_like"/>
    <property type="match status" value="1"/>
</dbReference>
<keyword evidence="13" id="KW-1185">Reference proteome</keyword>
<dbReference type="EMBL" id="JBHTLI010000002">
    <property type="protein sequence ID" value="MFD1096455.1"/>
    <property type="molecule type" value="Genomic_DNA"/>
</dbReference>
<dbReference type="EC" id="5.1.3.3" evidence="6 11"/>
<comment type="pathway">
    <text evidence="3 11">Carbohydrate metabolism; hexose metabolism.</text>
</comment>
<dbReference type="SUPFAM" id="SSF74650">
    <property type="entry name" value="Galactose mutarotase-like"/>
    <property type="match status" value="1"/>
</dbReference>
<comment type="cofactor">
    <cofactor evidence="2">
        <name>Ca(2+)</name>
        <dbReference type="ChEBI" id="CHEBI:29108"/>
    </cofactor>
</comment>
<keyword evidence="9 11" id="KW-0413">Isomerase</keyword>
<comment type="caution">
    <text evidence="12">The sequence shown here is derived from an EMBL/GenBank/DDBJ whole genome shotgun (WGS) entry which is preliminary data.</text>
</comment>
<comment type="catalytic activity">
    <reaction evidence="1 11">
        <text>alpha-D-glucose = beta-D-glucose</text>
        <dbReference type="Rhea" id="RHEA:10264"/>
        <dbReference type="ChEBI" id="CHEBI:15903"/>
        <dbReference type="ChEBI" id="CHEBI:17925"/>
        <dbReference type="EC" id="5.1.3.3"/>
    </reaction>
</comment>
<evidence type="ECO:0000313" key="12">
    <source>
        <dbReference type="EMBL" id="MFD1096455.1"/>
    </source>
</evidence>
<keyword evidence="10 11" id="KW-0119">Carbohydrate metabolism</keyword>